<dbReference type="HOGENOM" id="CLU_091632_0_0_0"/>
<evidence type="ECO:0000256" key="1">
    <source>
        <dbReference type="SAM" id="Phobius"/>
    </source>
</evidence>
<evidence type="ECO:0000313" key="2">
    <source>
        <dbReference type="EMBL" id="ACO46376.1"/>
    </source>
</evidence>
<dbReference type="Proteomes" id="UP000002208">
    <property type="component" value="Chromosome"/>
</dbReference>
<reference evidence="2 3" key="1">
    <citation type="journal article" date="2009" name="PLoS Genet.">
        <title>Alliance of proteomics and genomics to unravel the specificities of Sahara bacterium Deinococcus deserti.</title>
        <authorList>
            <person name="de Groot A."/>
            <person name="Dulermo R."/>
            <person name="Ortet P."/>
            <person name="Blanchard L."/>
            <person name="Guerin P."/>
            <person name="Fernandez B."/>
            <person name="Vacherie B."/>
            <person name="Dossat C."/>
            <person name="Jolivet E."/>
            <person name="Siguier P."/>
            <person name="Chandler M."/>
            <person name="Barakat M."/>
            <person name="Dedieu A."/>
            <person name="Barbe V."/>
            <person name="Heulin T."/>
            <person name="Sommer S."/>
            <person name="Achouak W."/>
            <person name="Armengaud J."/>
        </authorList>
    </citation>
    <scope>NUCLEOTIDE SEQUENCE [LARGE SCALE GENOMIC DNA]</scope>
    <source>
        <strain evidence="3">DSM 17065 / CIP 109153 / LMG 22923 / VCD115</strain>
    </source>
</reference>
<proteinExistence type="predicted"/>
<name>C1CW09_DEIDV</name>
<keyword evidence="3" id="KW-1185">Reference proteome</keyword>
<protein>
    <submittedName>
        <fullName evidence="2">Uncharacterized protein</fullName>
    </submittedName>
</protein>
<dbReference type="KEGG" id="ddr:Deide_14280"/>
<accession>C1CW09</accession>
<organism evidence="2 3">
    <name type="scientific">Deinococcus deserti (strain DSM 17065 / CIP 109153 / LMG 22923 / VCD115)</name>
    <dbReference type="NCBI Taxonomy" id="546414"/>
    <lineage>
        <taxon>Bacteria</taxon>
        <taxon>Thermotogati</taxon>
        <taxon>Deinococcota</taxon>
        <taxon>Deinococci</taxon>
        <taxon>Deinococcales</taxon>
        <taxon>Deinococcaceae</taxon>
        <taxon>Deinococcus</taxon>
    </lineage>
</organism>
<keyword evidence="1" id="KW-1133">Transmembrane helix</keyword>
<gene>
    <name evidence="2" type="ordered locus">Deide_14280</name>
</gene>
<evidence type="ECO:0000313" key="3">
    <source>
        <dbReference type="Proteomes" id="UP000002208"/>
    </source>
</evidence>
<dbReference type="STRING" id="546414.Deide_14280"/>
<dbReference type="RefSeq" id="WP_012693499.1">
    <property type="nucleotide sequence ID" value="NC_012526.1"/>
</dbReference>
<dbReference type="PaxDb" id="546414-Deide_14280"/>
<dbReference type="AlphaFoldDB" id="C1CW09"/>
<feature type="transmembrane region" description="Helical" evidence="1">
    <location>
        <begin position="44"/>
        <end position="61"/>
    </location>
</feature>
<feature type="transmembrane region" description="Helical" evidence="1">
    <location>
        <begin position="124"/>
        <end position="144"/>
    </location>
</feature>
<dbReference type="EMBL" id="CP001114">
    <property type="protein sequence ID" value="ACO46376.1"/>
    <property type="molecule type" value="Genomic_DNA"/>
</dbReference>
<keyword evidence="1" id="KW-0472">Membrane</keyword>
<keyword evidence="1" id="KW-0812">Transmembrane</keyword>
<dbReference type="OrthoDB" id="61841at2"/>
<sequence length="265" mass="28558">MTGELQWLGLLAPIAQVTAPFAVMVSLLSLYWLVRVAREARMGFVPRVAWWAVPGVLLLLLTPVLDVPALFGVGAALLLLAEFWPGAYVPARVRPGWAWPAVGLVTGMALALSVLRSAQVESVAAFAAMGCLLAGTGGMLAAVLGPRRPARILGFEARWKATVTPEWPDLSVSLSPRGAHLKNVSRGTLRVAGWSPAGINAWYRVRGEDGRAMNVLQAGQVAFLPLDEHDRGVRVWYAPERGRAATCLFRADWTPPARAAQRVLN</sequence>
<feature type="transmembrane region" description="Helical" evidence="1">
    <location>
        <begin position="97"/>
        <end position="118"/>
    </location>
</feature>
<feature type="transmembrane region" description="Helical" evidence="1">
    <location>
        <begin position="6"/>
        <end position="32"/>
    </location>
</feature>